<dbReference type="Pfam" id="PF18274">
    <property type="entry name" value="V_ATPase_prox"/>
    <property type="match status" value="1"/>
</dbReference>
<dbReference type="RefSeq" id="WP_135259447.1">
    <property type="nucleotide sequence ID" value="NZ_SJZF01000002.1"/>
</dbReference>
<feature type="transmembrane region" description="Helical" evidence="8">
    <location>
        <begin position="360"/>
        <end position="384"/>
    </location>
</feature>
<evidence type="ECO:0000313" key="11">
    <source>
        <dbReference type="EMBL" id="TFU27449.1"/>
    </source>
</evidence>
<keyword evidence="6" id="KW-0406">Ion transport</keyword>
<dbReference type="Gene3D" id="1.20.1460.20">
    <property type="match status" value="1"/>
</dbReference>
<feature type="transmembrane region" description="Helical" evidence="8">
    <location>
        <begin position="531"/>
        <end position="550"/>
    </location>
</feature>
<feature type="transmembrane region" description="Helical" evidence="8">
    <location>
        <begin position="460"/>
        <end position="484"/>
    </location>
</feature>
<dbReference type="GO" id="GO:0007035">
    <property type="term" value="P:vacuolar acidification"/>
    <property type="evidence" value="ECO:0007669"/>
    <property type="project" value="TreeGrafter"/>
</dbReference>
<evidence type="ECO:0000256" key="1">
    <source>
        <dbReference type="ARBA" id="ARBA00004141"/>
    </source>
</evidence>
<keyword evidence="7 8" id="KW-0472">Membrane</keyword>
<dbReference type="GO" id="GO:0033179">
    <property type="term" value="C:proton-transporting V-type ATPase, V0 domain"/>
    <property type="evidence" value="ECO:0007669"/>
    <property type="project" value="InterPro"/>
</dbReference>
<dbReference type="Pfam" id="PF01496">
    <property type="entry name" value="V_ATPase_I"/>
    <property type="match status" value="1"/>
</dbReference>
<dbReference type="GO" id="GO:0046961">
    <property type="term" value="F:proton-transporting ATPase activity, rotational mechanism"/>
    <property type="evidence" value="ECO:0007669"/>
    <property type="project" value="InterPro"/>
</dbReference>
<dbReference type="InterPro" id="IPR041276">
    <property type="entry name" value="V_ATPase_prox"/>
</dbReference>
<name>A0A4Y9FG27_9DEIN</name>
<evidence type="ECO:0000256" key="2">
    <source>
        <dbReference type="ARBA" id="ARBA00009904"/>
    </source>
</evidence>
<dbReference type="PANTHER" id="PTHR11629">
    <property type="entry name" value="VACUOLAR PROTON ATPASES"/>
    <property type="match status" value="1"/>
</dbReference>
<dbReference type="Gene3D" id="3.30.70.2750">
    <property type="match status" value="1"/>
</dbReference>
<dbReference type="GO" id="GO:0016471">
    <property type="term" value="C:vacuolar proton-transporting V-type ATPase complex"/>
    <property type="evidence" value="ECO:0007669"/>
    <property type="project" value="TreeGrafter"/>
</dbReference>
<dbReference type="InterPro" id="IPR040574">
    <property type="entry name" value="V_ATPase_I_N"/>
</dbReference>
<feature type="domain" description="V-type ATP synthase subunit I N-terminal" evidence="10">
    <location>
        <begin position="116"/>
        <end position="207"/>
    </location>
</feature>
<feature type="transmembrane region" description="Helical" evidence="8">
    <location>
        <begin position="405"/>
        <end position="427"/>
    </location>
</feature>
<proteinExistence type="inferred from homology"/>
<evidence type="ECO:0000256" key="5">
    <source>
        <dbReference type="ARBA" id="ARBA00022989"/>
    </source>
</evidence>
<feature type="domain" description="Vacuolar ATPase subunit I N-terminal proximal lobe" evidence="9">
    <location>
        <begin position="5"/>
        <end position="56"/>
    </location>
</feature>
<evidence type="ECO:0000256" key="3">
    <source>
        <dbReference type="ARBA" id="ARBA00022448"/>
    </source>
</evidence>
<evidence type="ECO:0000259" key="9">
    <source>
        <dbReference type="Pfam" id="PF18274"/>
    </source>
</evidence>
<keyword evidence="5 8" id="KW-1133">Transmembrane helix</keyword>
<dbReference type="AlphaFoldDB" id="A0A4Y9FG27"/>
<sequence length="655" mass="72764">MIAPMEKLVLAGPKGRARELLQSLQGAGVVHLETLRVEELAEYRLSQEEREELRRWEGVAVGAEHTLTLLGREVEPTRPFPDGLEAAEKALSPIQAHAEGLARQRQELEEELALVQAYLEPLEKLAAMAQGLDRSAFFRVVPFLITEKELPLVEEALKKALGVDGERFILASEPYSKGVAGLLVVHRKDLEAAKAALSRAGVAELRLPGNYGDLPLSEATRRLKERAEAAPKELSEVRQALYRLAQEASSTLQSLWTRAKDEAARLKALEELASGRFGFALLGYVPVKAKGRVEEALARHKDRVIYAFEPVDEHHEADHVPVALDNPPWAKPYEFLVTALNLPKYGTLDPTPLVALLFPFWFGFIMGDIGHALLFALLGLWLRGYVRRGEALRIDLFSLHLPPKVLAGLLQILWALVFWSLVFGFIYGKFFGTLGKHLGLFGAKDKPGLLPFPLVDRTDIPATFALLLGFTLLMGVAVVLWGFVVRMRLALRHRHPAHFWEGLGYAGGVTALVLLLWNILFGLSLEGLMPLVYAGLGIFLLGLLLSRQFLMLPELPTQAGHVVSFARLYAVGVAKAIMVGLFTDVGWNLGQGGVFWALLGFLVAALLHLFILLLTTLGHMLQALRLLWVEYFTKFGFYEENGRPYRPFKSVREAQ</sequence>
<dbReference type="InterPro" id="IPR002490">
    <property type="entry name" value="V-ATPase_116kDa_su"/>
</dbReference>
<feature type="transmembrane region" description="Helical" evidence="8">
    <location>
        <begin position="505"/>
        <end position="525"/>
    </location>
</feature>
<dbReference type="EMBL" id="SJZF01000002">
    <property type="protein sequence ID" value="TFU27449.1"/>
    <property type="molecule type" value="Genomic_DNA"/>
</dbReference>
<dbReference type="Proteomes" id="UP000297668">
    <property type="component" value="Unassembled WGS sequence"/>
</dbReference>
<feature type="transmembrane region" description="Helical" evidence="8">
    <location>
        <begin position="562"/>
        <end position="582"/>
    </location>
</feature>
<evidence type="ECO:0000256" key="8">
    <source>
        <dbReference type="SAM" id="Phobius"/>
    </source>
</evidence>
<organism evidence="11 12">
    <name type="scientific">Thermus tengchongensis</name>
    <dbReference type="NCBI Taxonomy" id="1214928"/>
    <lineage>
        <taxon>Bacteria</taxon>
        <taxon>Thermotogati</taxon>
        <taxon>Deinococcota</taxon>
        <taxon>Deinococci</taxon>
        <taxon>Thermales</taxon>
        <taxon>Thermaceae</taxon>
        <taxon>Thermus</taxon>
    </lineage>
</organism>
<evidence type="ECO:0000259" key="10">
    <source>
        <dbReference type="Pfam" id="PF18670"/>
    </source>
</evidence>
<dbReference type="Gene3D" id="3.30.70.2170">
    <property type="match status" value="1"/>
</dbReference>
<accession>A0A4Y9FG27</accession>
<dbReference type="GO" id="GO:0051117">
    <property type="term" value="F:ATPase binding"/>
    <property type="evidence" value="ECO:0007669"/>
    <property type="project" value="TreeGrafter"/>
</dbReference>
<keyword evidence="4 8" id="KW-0812">Transmembrane</keyword>
<evidence type="ECO:0000256" key="4">
    <source>
        <dbReference type="ARBA" id="ARBA00022692"/>
    </source>
</evidence>
<gene>
    <name evidence="11" type="ORF">E0687_01555</name>
</gene>
<comment type="similarity">
    <text evidence="2">Belongs to the V-ATPase 116 kDa subunit family.</text>
</comment>
<evidence type="ECO:0000313" key="12">
    <source>
        <dbReference type="Proteomes" id="UP000297668"/>
    </source>
</evidence>
<comment type="subcellular location">
    <subcellularLocation>
        <location evidence="1">Membrane</location>
        <topology evidence="1">Multi-pass membrane protein</topology>
    </subcellularLocation>
</comment>
<feature type="transmembrane region" description="Helical" evidence="8">
    <location>
        <begin position="594"/>
        <end position="617"/>
    </location>
</feature>
<protein>
    <submittedName>
        <fullName evidence="11">V-type ATP synthase subunit I</fullName>
    </submittedName>
</protein>
<dbReference type="Pfam" id="PF18670">
    <property type="entry name" value="V_ATPase_I_N"/>
    <property type="match status" value="1"/>
</dbReference>
<evidence type="ECO:0000256" key="7">
    <source>
        <dbReference type="ARBA" id="ARBA00023136"/>
    </source>
</evidence>
<reference evidence="11 12" key="1">
    <citation type="submission" date="2019-03" db="EMBL/GenBank/DDBJ databases">
        <title>Thermus tengchongensis species for the arsenic transformation mechanism.</title>
        <authorList>
            <person name="Yuan G.C."/>
        </authorList>
    </citation>
    <scope>NUCLEOTIDE SEQUENCE [LARGE SCALE GENOMIC DNA]</scope>
    <source>
        <strain evidence="11 12">15W</strain>
    </source>
</reference>
<evidence type="ECO:0000256" key="6">
    <source>
        <dbReference type="ARBA" id="ARBA00023065"/>
    </source>
</evidence>
<comment type="caution">
    <text evidence="11">The sequence shown here is derived from an EMBL/GenBank/DDBJ whole genome shotgun (WGS) entry which is preliminary data.</text>
</comment>
<keyword evidence="3" id="KW-0813">Transport</keyword>
<dbReference type="PANTHER" id="PTHR11629:SF63">
    <property type="entry name" value="V-TYPE PROTON ATPASE SUBUNIT A"/>
    <property type="match status" value="1"/>
</dbReference>